<dbReference type="EMBL" id="LAZR01003974">
    <property type="protein sequence ID" value="KKN12956.1"/>
    <property type="molecule type" value="Genomic_DNA"/>
</dbReference>
<accession>A0A0F9QIG2</accession>
<name>A0A0F9QIG2_9ZZZZ</name>
<protein>
    <submittedName>
        <fullName evidence="1">Uncharacterized protein</fullName>
    </submittedName>
</protein>
<organism evidence="1">
    <name type="scientific">marine sediment metagenome</name>
    <dbReference type="NCBI Taxonomy" id="412755"/>
    <lineage>
        <taxon>unclassified sequences</taxon>
        <taxon>metagenomes</taxon>
        <taxon>ecological metagenomes</taxon>
    </lineage>
</organism>
<proteinExistence type="predicted"/>
<comment type="caution">
    <text evidence="1">The sequence shown here is derived from an EMBL/GenBank/DDBJ whole genome shotgun (WGS) entry which is preliminary data.</text>
</comment>
<evidence type="ECO:0000313" key="1">
    <source>
        <dbReference type="EMBL" id="KKN12956.1"/>
    </source>
</evidence>
<sequence length="113" mass="13509">MTNTILGNISFENLAREKAEYPRLHMLKPESFKHIEIKNFEKVEKEISFEIGYHRGRKRWCLDIYTHRGIRCDGEIKFFSSIPAIREFIRKEYQREPILPAFNQKSATSNFNI</sequence>
<gene>
    <name evidence="1" type="ORF">LCGC14_1011250</name>
</gene>
<reference evidence="1" key="1">
    <citation type="journal article" date="2015" name="Nature">
        <title>Complex archaea that bridge the gap between prokaryotes and eukaryotes.</title>
        <authorList>
            <person name="Spang A."/>
            <person name="Saw J.H."/>
            <person name="Jorgensen S.L."/>
            <person name="Zaremba-Niedzwiedzka K."/>
            <person name="Martijn J."/>
            <person name="Lind A.E."/>
            <person name="van Eijk R."/>
            <person name="Schleper C."/>
            <person name="Guy L."/>
            <person name="Ettema T.J."/>
        </authorList>
    </citation>
    <scope>NUCLEOTIDE SEQUENCE</scope>
</reference>
<dbReference type="AlphaFoldDB" id="A0A0F9QIG2"/>